<reference evidence="1" key="1">
    <citation type="journal article" date="2014" name="Front. Microbiol.">
        <title>High frequency of phylogenetically diverse reductive dehalogenase-homologous genes in deep subseafloor sedimentary metagenomes.</title>
        <authorList>
            <person name="Kawai M."/>
            <person name="Futagami T."/>
            <person name="Toyoda A."/>
            <person name="Takaki Y."/>
            <person name="Nishi S."/>
            <person name="Hori S."/>
            <person name="Arai W."/>
            <person name="Tsubouchi T."/>
            <person name="Morono Y."/>
            <person name="Uchiyama I."/>
            <person name="Ito T."/>
            <person name="Fujiyama A."/>
            <person name="Inagaki F."/>
            <person name="Takami H."/>
        </authorList>
    </citation>
    <scope>NUCLEOTIDE SEQUENCE</scope>
    <source>
        <strain evidence="1">Expedition CK06-06</strain>
    </source>
</reference>
<name>X0UP50_9ZZZZ</name>
<protein>
    <submittedName>
        <fullName evidence="1">Uncharacterized protein</fullName>
    </submittedName>
</protein>
<comment type="caution">
    <text evidence="1">The sequence shown here is derived from an EMBL/GenBank/DDBJ whole genome shotgun (WGS) entry which is preliminary data.</text>
</comment>
<gene>
    <name evidence="1" type="ORF">S01H1_39940</name>
</gene>
<dbReference type="EMBL" id="BARS01025254">
    <property type="protein sequence ID" value="GAG02068.1"/>
    <property type="molecule type" value="Genomic_DNA"/>
</dbReference>
<organism evidence="1">
    <name type="scientific">marine sediment metagenome</name>
    <dbReference type="NCBI Taxonomy" id="412755"/>
    <lineage>
        <taxon>unclassified sequences</taxon>
        <taxon>metagenomes</taxon>
        <taxon>ecological metagenomes</taxon>
    </lineage>
</organism>
<sequence length="267" mass="29720">MTQNLNIDATNSNIEELAWSYPSMVSNEVPPASGDIHYYQVLRSHTSSAAGTGPGTNEPGIGDDWDTFWVDLGQVVPPGFDYQYPSGNVWVTATVYYEQGRGFPTVSVFHDQRLIFMANKDNPTALYGSAIARYTSFETGPEDDNPFIFVLDSSDTPQIKWARSHLDLILGTSSGDWRISADKTITPTDIQASQQNKARSDLNMVSQIDTEIFYIEQGRRKLRVTQYVRDVTSFSSTDASVLSEDLVSRTGINRLTASYLPEVMLTM</sequence>
<accession>X0UP50</accession>
<proteinExistence type="predicted"/>
<feature type="non-terminal residue" evidence="1">
    <location>
        <position position="267"/>
    </location>
</feature>
<dbReference type="AlphaFoldDB" id="X0UP50"/>
<evidence type="ECO:0000313" key="1">
    <source>
        <dbReference type="EMBL" id="GAG02068.1"/>
    </source>
</evidence>